<name>A0A7X0HKY5_9ACTN</name>
<dbReference type="AlphaFoldDB" id="A0A7X0HKY5"/>
<gene>
    <name evidence="1" type="ORF">HNQ79_006096</name>
</gene>
<sequence>MTNIVSKFFARRRVGRIAVAALLANELENGDLQERIAACLEDRGADPVLREAVAKQLAEFRRTTDRGMKLAQLTELAASEEHGVTTFFVNIEAADRCAERLLPVSRSVA</sequence>
<keyword evidence="2" id="KW-1185">Reference proteome</keyword>
<proteinExistence type="predicted"/>
<reference evidence="1 2" key="1">
    <citation type="submission" date="2020-08" db="EMBL/GenBank/DDBJ databases">
        <title>Genomic Encyclopedia of Type Strains, Phase IV (KMG-IV): sequencing the most valuable type-strain genomes for metagenomic binning, comparative biology and taxonomic classification.</title>
        <authorList>
            <person name="Goeker M."/>
        </authorList>
    </citation>
    <scope>NUCLEOTIDE SEQUENCE [LARGE SCALE GENOMIC DNA]</scope>
    <source>
        <strain evidence="1 2">DSM 40141</strain>
    </source>
</reference>
<dbReference type="EMBL" id="JACHEM010000024">
    <property type="protein sequence ID" value="MBB6439584.1"/>
    <property type="molecule type" value="Genomic_DNA"/>
</dbReference>
<dbReference type="RefSeq" id="WP_185036122.1">
    <property type="nucleotide sequence ID" value="NZ_BNBN01000015.1"/>
</dbReference>
<evidence type="ECO:0000313" key="2">
    <source>
        <dbReference type="Proteomes" id="UP000540423"/>
    </source>
</evidence>
<comment type="caution">
    <text evidence="1">The sequence shown here is derived from an EMBL/GenBank/DDBJ whole genome shotgun (WGS) entry which is preliminary data.</text>
</comment>
<evidence type="ECO:0000313" key="1">
    <source>
        <dbReference type="EMBL" id="MBB6439584.1"/>
    </source>
</evidence>
<organism evidence="1 2">
    <name type="scientific">Streptomyces candidus</name>
    <dbReference type="NCBI Taxonomy" id="67283"/>
    <lineage>
        <taxon>Bacteria</taxon>
        <taxon>Bacillati</taxon>
        <taxon>Actinomycetota</taxon>
        <taxon>Actinomycetes</taxon>
        <taxon>Kitasatosporales</taxon>
        <taxon>Streptomycetaceae</taxon>
        <taxon>Streptomyces</taxon>
    </lineage>
</organism>
<protein>
    <submittedName>
        <fullName evidence="1">Uncharacterized protein</fullName>
    </submittedName>
</protein>
<dbReference type="Proteomes" id="UP000540423">
    <property type="component" value="Unassembled WGS sequence"/>
</dbReference>
<accession>A0A7X0HKY5</accession>